<keyword evidence="5" id="KW-1185">Reference proteome</keyword>
<evidence type="ECO:0000313" key="4">
    <source>
        <dbReference type="EMBL" id="OAX84374.1"/>
    </source>
</evidence>
<dbReference type="AlphaFoldDB" id="A0A1B7P5R3"/>
<dbReference type="OrthoDB" id="4177435at2759"/>
<keyword evidence="2" id="KW-0472">Membrane</keyword>
<gene>
    <name evidence="4" type="ORF">ACJ72_01267</name>
</gene>
<comment type="caution">
    <text evidence="4">The sequence shown here is derived from an EMBL/GenBank/DDBJ whole genome shotgun (WGS) entry which is preliminary data.</text>
</comment>
<keyword evidence="3" id="KW-0732">Signal</keyword>
<accession>A0A1B7P5R3</accession>
<dbReference type="EMBL" id="LGUA01000082">
    <property type="protein sequence ID" value="OAX84374.1"/>
    <property type="molecule type" value="Genomic_DNA"/>
</dbReference>
<feature type="transmembrane region" description="Helical" evidence="2">
    <location>
        <begin position="331"/>
        <end position="349"/>
    </location>
</feature>
<organism evidence="4 5">
    <name type="scientific">Emergomyces africanus</name>
    <dbReference type="NCBI Taxonomy" id="1955775"/>
    <lineage>
        <taxon>Eukaryota</taxon>
        <taxon>Fungi</taxon>
        <taxon>Dikarya</taxon>
        <taxon>Ascomycota</taxon>
        <taxon>Pezizomycotina</taxon>
        <taxon>Eurotiomycetes</taxon>
        <taxon>Eurotiomycetidae</taxon>
        <taxon>Onygenales</taxon>
        <taxon>Ajellomycetaceae</taxon>
        <taxon>Emergomyces</taxon>
    </lineage>
</organism>
<keyword evidence="2" id="KW-1133">Transmembrane helix</keyword>
<evidence type="ECO:0000313" key="5">
    <source>
        <dbReference type="Proteomes" id="UP000091918"/>
    </source>
</evidence>
<dbReference type="Proteomes" id="UP000091918">
    <property type="component" value="Unassembled WGS sequence"/>
</dbReference>
<keyword evidence="2" id="KW-0812">Transmembrane</keyword>
<reference evidence="4 5" key="1">
    <citation type="submission" date="2015-07" db="EMBL/GenBank/DDBJ databases">
        <title>Emmonsia species relationships and genome sequence.</title>
        <authorList>
            <person name="Cuomo C.A."/>
            <person name="Schwartz I.S."/>
            <person name="Kenyon C."/>
            <person name="de Hoog G.S."/>
            <person name="Govender N.P."/>
            <person name="Botha A."/>
            <person name="Moreno L."/>
            <person name="de Vries M."/>
            <person name="Munoz J.F."/>
            <person name="Stielow J.B."/>
        </authorList>
    </citation>
    <scope>NUCLEOTIDE SEQUENCE [LARGE SCALE GENOMIC DNA]</scope>
    <source>
        <strain evidence="4 5">CBS 136260</strain>
    </source>
</reference>
<sequence>MLLGSILFALQWLTAEAYRGRPKDPDLPGHSDKWELKGSSGYGCQTRDSEIVLPRNPKRDGEDDGTLWTGETVFKINQRPAREINKLDKACSGIYRMPTVFWIGPSTQGSDGKDNRFGLGMITWETNDTDKSNAWHVYRPCLGTGTGKAFLFKGLVHYDSATTPPDDTTVGLNLVSAPRGNEISTSNSPLSISFNGVYNGVKEPDEYLGKSAIYLGGFSFIDDLNCTSSSSSVTDFGFLSHGSGEMRPGTTVNGSLSNDTILLRFVGSWESKILHGQETPTTTTVTNVTYMTTEFDIAFNGRYDMRNSSQRLVVNTSAGNVITFIASGTRLYPPPAFFSGILLFIFLYTQL</sequence>
<proteinExistence type="predicted"/>
<feature type="region of interest" description="Disordered" evidence="1">
    <location>
        <begin position="21"/>
        <end position="65"/>
    </location>
</feature>
<feature type="signal peptide" evidence="3">
    <location>
        <begin position="1"/>
        <end position="17"/>
    </location>
</feature>
<evidence type="ECO:0000256" key="3">
    <source>
        <dbReference type="SAM" id="SignalP"/>
    </source>
</evidence>
<evidence type="ECO:0000256" key="1">
    <source>
        <dbReference type="SAM" id="MobiDB-lite"/>
    </source>
</evidence>
<name>A0A1B7P5R3_9EURO</name>
<protein>
    <submittedName>
        <fullName evidence="4">Uncharacterized protein</fullName>
    </submittedName>
</protein>
<evidence type="ECO:0000256" key="2">
    <source>
        <dbReference type="SAM" id="Phobius"/>
    </source>
</evidence>
<feature type="compositionally biased region" description="Basic and acidic residues" evidence="1">
    <location>
        <begin position="21"/>
        <end position="36"/>
    </location>
</feature>
<feature type="chain" id="PRO_5008598420" evidence="3">
    <location>
        <begin position="18"/>
        <end position="351"/>
    </location>
</feature>